<dbReference type="GO" id="GO:0003735">
    <property type="term" value="F:structural constituent of ribosome"/>
    <property type="evidence" value="ECO:0007669"/>
    <property type="project" value="InterPro"/>
</dbReference>
<comment type="subunit">
    <text evidence="5">Part of the 50S ribosomal subunit.</text>
</comment>
<comment type="function">
    <text evidence="5">One of two assembly initiator proteins, it binds directly to the 5'-end of the 23S rRNA, where it nucleates assembly of the 50S subunit.</text>
</comment>
<evidence type="ECO:0000256" key="3">
    <source>
        <dbReference type="ARBA" id="ARBA00023274"/>
    </source>
</evidence>
<dbReference type="Gene3D" id="2.30.30.30">
    <property type="match status" value="1"/>
</dbReference>
<dbReference type="OMA" id="KHVRRGH"/>
<keyword evidence="5" id="KW-0699">rRNA-binding</keyword>
<organism evidence="8 9">
    <name type="scientific">Acholeplasma laidlawii</name>
    <dbReference type="NCBI Taxonomy" id="2148"/>
    <lineage>
        <taxon>Bacteria</taxon>
        <taxon>Bacillati</taxon>
        <taxon>Mycoplasmatota</taxon>
        <taxon>Mollicutes</taxon>
        <taxon>Acholeplasmatales</taxon>
        <taxon>Acholeplasmataceae</taxon>
        <taxon>Acholeplasma</taxon>
    </lineage>
</organism>
<gene>
    <name evidence="5" type="primary">rplX</name>
    <name evidence="8" type="ORF">FNV44_05160</name>
</gene>
<dbReference type="AlphaFoldDB" id="A0A553IJS7"/>
<dbReference type="HAMAP" id="MF_01326_B">
    <property type="entry name" value="Ribosomal_uL24_B"/>
    <property type="match status" value="1"/>
</dbReference>
<dbReference type="Proteomes" id="UP000315938">
    <property type="component" value="Unassembled WGS sequence"/>
</dbReference>
<dbReference type="GO" id="GO:1990904">
    <property type="term" value="C:ribonucleoprotein complex"/>
    <property type="evidence" value="ECO:0007669"/>
    <property type="project" value="UniProtKB-KW"/>
</dbReference>
<dbReference type="InterPro" id="IPR008991">
    <property type="entry name" value="Translation_prot_SH3-like_sf"/>
</dbReference>
<reference evidence="8 9" key="1">
    <citation type="submission" date="2019-07" db="EMBL/GenBank/DDBJ databases">
        <title>Genome sequence of Acholeplasma laidlawii strain with increased resistance to erythromycin.</title>
        <authorList>
            <person name="Medvedeva E.S."/>
            <person name="Baranova N.B."/>
            <person name="Siniagina M.N."/>
            <person name="Mouzykantov A."/>
            <person name="Chernova O.A."/>
            <person name="Chernov V.M."/>
        </authorList>
    </citation>
    <scope>NUCLEOTIDE SEQUENCE [LARGE SCALE GENOMIC DNA]</scope>
    <source>
        <strain evidence="8 9">PG8REry</strain>
    </source>
</reference>
<protein>
    <recommendedName>
        <fullName evidence="4 5">Large ribosomal subunit protein uL24</fullName>
    </recommendedName>
</protein>
<sequence>MNIKTGDTVVVIAGGDQFAVDKKGVKTRKTGRVLKIDRVKNTVIVEGVNIVKKHQRPTSANDKGGIVEIPAPIHASNVAILDPKTNTPTRIGHRIENGVKVRYAKKSGQTLDKAAKPAKTKAEKVEKAATSSTDKPAKVTKAAKEAKPVKAVKSQKVEKNTSVQKKGASGK</sequence>
<feature type="region of interest" description="Disordered" evidence="6">
    <location>
        <begin position="108"/>
        <end position="171"/>
    </location>
</feature>
<name>A0A553IJS7_ACHLA</name>
<dbReference type="NCBIfam" id="TIGR01079">
    <property type="entry name" value="rplX_bact"/>
    <property type="match status" value="1"/>
</dbReference>
<dbReference type="GO" id="GO:0006412">
    <property type="term" value="P:translation"/>
    <property type="evidence" value="ECO:0007669"/>
    <property type="project" value="UniProtKB-UniRule"/>
</dbReference>
<dbReference type="CDD" id="cd06089">
    <property type="entry name" value="KOW_RPL26"/>
    <property type="match status" value="1"/>
</dbReference>
<dbReference type="PANTHER" id="PTHR12903">
    <property type="entry name" value="MITOCHONDRIAL RIBOSOMAL PROTEIN L24"/>
    <property type="match status" value="1"/>
</dbReference>
<keyword evidence="2 5" id="KW-0689">Ribosomal protein</keyword>
<proteinExistence type="inferred from homology"/>
<keyword evidence="5" id="KW-0694">RNA-binding</keyword>
<dbReference type="GO" id="GO:0005840">
    <property type="term" value="C:ribosome"/>
    <property type="evidence" value="ECO:0007669"/>
    <property type="project" value="UniProtKB-KW"/>
</dbReference>
<dbReference type="InterPro" id="IPR003256">
    <property type="entry name" value="Ribosomal_uL24"/>
</dbReference>
<accession>A0A553IJS7</accession>
<comment type="similarity">
    <text evidence="1 5">Belongs to the universal ribosomal protein uL24 family.</text>
</comment>
<comment type="caution">
    <text evidence="8">The sequence shown here is derived from an EMBL/GenBank/DDBJ whole genome shotgun (WGS) entry which is preliminary data.</text>
</comment>
<dbReference type="SUPFAM" id="SSF50104">
    <property type="entry name" value="Translation proteins SH3-like domain"/>
    <property type="match status" value="1"/>
</dbReference>
<dbReference type="InterPro" id="IPR014722">
    <property type="entry name" value="Rib_uL2_dom2"/>
</dbReference>
<evidence type="ECO:0000313" key="9">
    <source>
        <dbReference type="Proteomes" id="UP000315938"/>
    </source>
</evidence>
<evidence type="ECO:0000313" key="8">
    <source>
        <dbReference type="EMBL" id="TRY00446.1"/>
    </source>
</evidence>
<comment type="function">
    <text evidence="5">One of the proteins that surrounds the polypeptide exit tunnel on the outside of the subunit.</text>
</comment>
<dbReference type="Pfam" id="PF17136">
    <property type="entry name" value="ribosomal_L24"/>
    <property type="match status" value="1"/>
</dbReference>
<dbReference type="GO" id="GO:0019843">
    <property type="term" value="F:rRNA binding"/>
    <property type="evidence" value="ECO:0007669"/>
    <property type="project" value="UniProtKB-UniRule"/>
</dbReference>
<dbReference type="EMBL" id="VKID01000001">
    <property type="protein sequence ID" value="TRY00446.1"/>
    <property type="molecule type" value="Genomic_DNA"/>
</dbReference>
<feature type="domain" description="Large ribosomal subunit protein uL24 C-terminal" evidence="7">
    <location>
        <begin position="48"/>
        <end position="110"/>
    </location>
</feature>
<dbReference type="InterPro" id="IPR057264">
    <property type="entry name" value="Ribosomal_uL24_C"/>
</dbReference>
<dbReference type="InterPro" id="IPR041988">
    <property type="entry name" value="Ribosomal_uL24_KOW"/>
</dbReference>
<evidence type="ECO:0000256" key="5">
    <source>
        <dbReference type="HAMAP-Rule" id="MF_01326"/>
    </source>
</evidence>
<dbReference type="SMR" id="A0A553IJS7"/>
<evidence type="ECO:0000256" key="6">
    <source>
        <dbReference type="SAM" id="MobiDB-lite"/>
    </source>
</evidence>
<keyword evidence="3 5" id="KW-0687">Ribonucleoprotein</keyword>
<evidence type="ECO:0000256" key="1">
    <source>
        <dbReference type="ARBA" id="ARBA00010618"/>
    </source>
</evidence>
<evidence type="ECO:0000256" key="4">
    <source>
        <dbReference type="ARBA" id="ARBA00035206"/>
    </source>
</evidence>
<evidence type="ECO:0000259" key="7">
    <source>
        <dbReference type="Pfam" id="PF17136"/>
    </source>
</evidence>
<evidence type="ECO:0000256" key="2">
    <source>
        <dbReference type="ARBA" id="ARBA00022980"/>
    </source>
</evidence>